<keyword evidence="7 14" id="KW-0645">Protease</keyword>
<comment type="similarity">
    <text evidence="3 14">Belongs to the peptidase S10 family.</text>
</comment>
<evidence type="ECO:0000256" key="13">
    <source>
        <dbReference type="ARBA" id="ARBA00037356"/>
    </source>
</evidence>
<dbReference type="Proteomes" id="UP000799772">
    <property type="component" value="Unassembled WGS sequence"/>
</dbReference>
<evidence type="ECO:0000256" key="7">
    <source>
        <dbReference type="ARBA" id="ARBA00022670"/>
    </source>
</evidence>
<dbReference type="OrthoDB" id="443318at2759"/>
<dbReference type="AlphaFoldDB" id="A0A9P4M737"/>
<comment type="catalytic activity">
    <reaction evidence="1">
        <text>Preferential release of a C-terminal arginine or lysine residue.</text>
        <dbReference type="EC" id="3.4.16.6"/>
    </reaction>
</comment>
<dbReference type="SUPFAM" id="SSF53474">
    <property type="entry name" value="alpha/beta-Hydrolases"/>
    <property type="match status" value="1"/>
</dbReference>
<dbReference type="GO" id="GO:0098552">
    <property type="term" value="C:side of membrane"/>
    <property type="evidence" value="ECO:0007669"/>
    <property type="project" value="UniProtKB-KW"/>
</dbReference>
<reference evidence="15" key="1">
    <citation type="journal article" date="2020" name="Stud. Mycol.">
        <title>101 Dothideomycetes genomes: a test case for predicting lifestyles and emergence of pathogens.</title>
        <authorList>
            <person name="Haridas S."/>
            <person name="Albert R."/>
            <person name="Binder M."/>
            <person name="Bloem J."/>
            <person name="Labutti K."/>
            <person name="Salamov A."/>
            <person name="Andreopoulos B."/>
            <person name="Baker S."/>
            <person name="Barry K."/>
            <person name="Bills G."/>
            <person name="Bluhm B."/>
            <person name="Cannon C."/>
            <person name="Castanera R."/>
            <person name="Culley D."/>
            <person name="Daum C."/>
            <person name="Ezra D."/>
            <person name="Gonzalez J."/>
            <person name="Henrissat B."/>
            <person name="Kuo A."/>
            <person name="Liang C."/>
            <person name="Lipzen A."/>
            <person name="Lutzoni F."/>
            <person name="Magnuson J."/>
            <person name="Mondo S."/>
            <person name="Nolan M."/>
            <person name="Ohm R."/>
            <person name="Pangilinan J."/>
            <person name="Park H.-J."/>
            <person name="Ramirez L."/>
            <person name="Alfaro M."/>
            <person name="Sun H."/>
            <person name="Tritt A."/>
            <person name="Yoshinaga Y."/>
            <person name="Zwiers L.-H."/>
            <person name="Turgeon B."/>
            <person name="Goodwin S."/>
            <person name="Spatafora J."/>
            <person name="Crous P."/>
            <person name="Grigoriev I."/>
        </authorList>
    </citation>
    <scope>NUCLEOTIDE SEQUENCE</scope>
    <source>
        <strain evidence="15">CBS 133067</strain>
    </source>
</reference>
<evidence type="ECO:0000256" key="10">
    <source>
        <dbReference type="ARBA" id="ARBA00023026"/>
    </source>
</evidence>
<dbReference type="InterPro" id="IPR001563">
    <property type="entry name" value="Peptidase_S10"/>
</dbReference>
<dbReference type="PRINTS" id="PR00724">
    <property type="entry name" value="CRBOXYPTASEC"/>
</dbReference>
<comment type="subcellular location">
    <subcellularLocation>
        <location evidence="2">Cell membrane</location>
        <topology evidence="2">Lipid-anchor</topology>
        <topology evidence="2">GPI-anchor</topology>
    </subcellularLocation>
</comment>
<sequence length="660" mass="71713">MSRLQPLPLCLILWTYAVGTASAQSFFPPPPEHVTTVQSKLEPGITISYKEPGICETTPGVRSFAGYVHMPGSVLADTSIDANYTLNTFFWFFESRKDPQNAPLSIWMNGGPGSSSMLGALQENGPCKVRADSNSTVLNEWSFNNAVNMIYIDQPLQTGFSYDILMNGTIDPNGGVSTFDSSNKPSSSIDWLNREGTFSSQSASNTANNTENAARTLWHFAQVWFQEFPDYKPNDNRVSIWTESYGGKYGPAFSSFFEEQNERIANGTFKVKGELYQIHLDTLGIINGCIDSLTSETGYPIMAFNNTYGIQAINQSTSEAAISAFNKVGGCKDQINNCRQKAAQLDPNFTGANNQVNSACLDAYTTCQEDIENPYLDLSDRSFYDITAPSADPFPPEYYNGFLNQAWVQKALGVPLNYTESVGSVNEAFFNSGDYPRGEFLQDLGFVLDSGIKVAMVYGDRDYACNWIGGEASSFAVQYSNAKQFASAGYTEVKVNSSYVGGMTRQYGNFSFTRVFESGHEVPAYQPETAWNIFNRAMTNVDIATGTVSTVGKSPIYSTKGNSSAFNIKNDVPPMPKPTCYVLAIASTCTEDQQSAVMNGALVQNFILMEDDTKAATTTSSGSTSSGSSAPKKGDGGKLEVAGAWAVTLSLLAGIVLLLE</sequence>
<evidence type="ECO:0000256" key="9">
    <source>
        <dbReference type="ARBA" id="ARBA00022801"/>
    </source>
</evidence>
<comment type="caution">
    <text evidence="15">The sequence shown here is derived from an EMBL/GenBank/DDBJ whole genome shotgun (WGS) entry which is preliminary data.</text>
</comment>
<gene>
    <name evidence="15" type="ORF">NA57DRAFT_64910</name>
</gene>
<dbReference type="Gene3D" id="3.40.50.1820">
    <property type="entry name" value="alpha/beta hydrolase"/>
    <property type="match status" value="1"/>
</dbReference>
<evidence type="ECO:0000313" key="15">
    <source>
        <dbReference type="EMBL" id="KAF2100301.1"/>
    </source>
</evidence>
<dbReference type="InterPro" id="IPR018202">
    <property type="entry name" value="Ser_caboxypep_ser_AS"/>
</dbReference>
<dbReference type="GO" id="GO:0006508">
    <property type="term" value="P:proteolysis"/>
    <property type="evidence" value="ECO:0007669"/>
    <property type="project" value="UniProtKB-KW"/>
</dbReference>
<evidence type="ECO:0000256" key="11">
    <source>
        <dbReference type="ARBA" id="ARBA00023180"/>
    </source>
</evidence>
<protein>
    <recommendedName>
        <fullName evidence="14">Carboxypeptidase</fullName>
        <ecNumber evidence="14">3.4.16.-</ecNumber>
    </recommendedName>
</protein>
<comment type="function">
    <text evidence="13">Extracellular serine carboxypeptidase that contributes to pathogenicity.</text>
</comment>
<dbReference type="GO" id="GO:0004185">
    <property type="term" value="F:serine-type carboxypeptidase activity"/>
    <property type="evidence" value="ECO:0007669"/>
    <property type="project" value="UniProtKB-UniRule"/>
</dbReference>
<organism evidence="15 16">
    <name type="scientific">Rhizodiscina lignyota</name>
    <dbReference type="NCBI Taxonomy" id="1504668"/>
    <lineage>
        <taxon>Eukaryota</taxon>
        <taxon>Fungi</taxon>
        <taxon>Dikarya</taxon>
        <taxon>Ascomycota</taxon>
        <taxon>Pezizomycotina</taxon>
        <taxon>Dothideomycetes</taxon>
        <taxon>Pleosporomycetidae</taxon>
        <taxon>Aulographales</taxon>
        <taxon>Rhizodiscinaceae</taxon>
        <taxon>Rhizodiscina</taxon>
    </lineage>
</organism>
<evidence type="ECO:0000256" key="2">
    <source>
        <dbReference type="ARBA" id="ARBA00004609"/>
    </source>
</evidence>
<evidence type="ECO:0000256" key="5">
    <source>
        <dbReference type="ARBA" id="ARBA00022622"/>
    </source>
</evidence>
<keyword evidence="10" id="KW-0843">Virulence</keyword>
<proteinExistence type="inferred from homology"/>
<keyword evidence="5" id="KW-0336">GPI-anchor</keyword>
<dbReference type="PROSITE" id="PS00131">
    <property type="entry name" value="CARBOXYPEPT_SER_SER"/>
    <property type="match status" value="1"/>
</dbReference>
<dbReference type="PANTHER" id="PTHR11802:SF189">
    <property type="entry name" value="CARBOXYPEPTIDASE"/>
    <property type="match status" value="1"/>
</dbReference>
<keyword evidence="16" id="KW-1185">Reference proteome</keyword>
<dbReference type="GO" id="GO:0000324">
    <property type="term" value="C:fungal-type vacuole"/>
    <property type="evidence" value="ECO:0007669"/>
    <property type="project" value="TreeGrafter"/>
</dbReference>
<evidence type="ECO:0000256" key="1">
    <source>
        <dbReference type="ARBA" id="ARBA00001003"/>
    </source>
</evidence>
<evidence type="ECO:0000256" key="8">
    <source>
        <dbReference type="ARBA" id="ARBA00022729"/>
    </source>
</evidence>
<evidence type="ECO:0000256" key="12">
    <source>
        <dbReference type="ARBA" id="ARBA00023288"/>
    </source>
</evidence>
<keyword evidence="9 14" id="KW-0378">Hydrolase</keyword>
<evidence type="ECO:0000256" key="3">
    <source>
        <dbReference type="ARBA" id="ARBA00009431"/>
    </source>
</evidence>
<dbReference type="EC" id="3.4.16.-" evidence="14"/>
<keyword evidence="4" id="KW-1003">Cell membrane</keyword>
<evidence type="ECO:0000313" key="16">
    <source>
        <dbReference type="Proteomes" id="UP000799772"/>
    </source>
</evidence>
<dbReference type="EMBL" id="ML978124">
    <property type="protein sequence ID" value="KAF2100301.1"/>
    <property type="molecule type" value="Genomic_DNA"/>
</dbReference>
<evidence type="ECO:0000256" key="6">
    <source>
        <dbReference type="ARBA" id="ARBA00022645"/>
    </source>
</evidence>
<keyword evidence="11" id="KW-0325">Glycoprotein</keyword>
<dbReference type="Pfam" id="PF00450">
    <property type="entry name" value="Peptidase_S10"/>
    <property type="match status" value="2"/>
</dbReference>
<accession>A0A9P4M737</accession>
<evidence type="ECO:0000256" key="4">
    <source>
        <dbReference type="ARBA" id="ARBA00022475"/>
    </source>
</evidence>
<name>A0A9P4M737_9PEZI</name>
<dbReference type="PANTHER" id="PTHR11802">
    <property type="entry name" value="SERINE PROTEASE FAMILY S10 SERINE CARBOXYPEPTIDASE"/>
    <property type="match status" value="1"/>
</dbReference>
<keyword evidence="8 14" id="KW-0732">Signal</keyword>
<dbReference type="GO" id="GO:0005886">
    <property type="term" value="C:plasma membrane"/>
    <property type="evidence" value="ECO:0007669"/>
    <property type="project" value="UniProtKB-SubCell"/>
</dbReference>
<dbReference type="InterPro" id="IPR029058">
    <property type="entry name" value="AB_hydrolase_fold"/>
</dbReference>
<evidence type="ECO:0000256" key="14">
    <source>
        <dbReference type="RuleBase" id="RU361156"/>
    </source>
</evidence>
<feature type="chain" id="PRO_5040546937" description="Carboxypeptidase" evidence="14">
    <location>
        <begin position="24"/>
        <end position="660"/>
    </location>
</feature>
<keyword evidence="12" id="KW-0449">Lipoprotein</keyword>
<keyword evidence="6 14" id="KW-0121">Carboxypeptidase</keyword>
<feature type="signal peptide" evidence="14">
    <location>
        <begin position="1"/>
        <end position="23"/>
    </location>
</feature>
<keyword evidence="5" id="KW-0472">Membrane</keyword>